<gene>
    <name evidence="2" type="ORF">SDC9_156368</name>
</gene>
<evidence type="ECO:0000256" key="1">
    <source>
        <dbReference type="SAM" id="MobiDB-lite"/>
    </source>
</evidence>
<dbReference type="EMBL" id="VSSQ01055170">
    <property type="protein sequence ID" value="MPN09080.1"/>
    <property type="molecule type" value="Genomic_DNA"/>
</dbReference>
<evidence type="ECO:0000313" key="2">
    <source>
        <dbReference type="EMBL" id="MPN09080.1"/>
    </source>
</evidence>
<proteinExistence type="predicted"/>
<feature type="region of interest" description="Disordered" evidence="1">
    <location>
        <begin position="150"/>
        <end position="193"/>
    </location>
</feature>
<name>A0A645F5D5_9ZZZZ</name>
<comment type="caution">
    <text evidence="2">The sequence shown here is derived from an EMBL/GenBank/DDBJ whole genome shotgun (WGS) entry which is preliminary data.</text>
</comment>
<feature type="compositionally biased region" description="Basic residues" evidence="1">
    <location>
        <begin position="167"/>
        <end position="179"/>
    </location>
</feature>
<dbReference type="AlphaFoldDB" id="A0A645F5D5"/>
<reference evidence="2" key="1">
    <citation type="submission" date="2019-08" db="EMBL/GenBank/DDBJ databases">
        <authorList>
            <person name="Kucharzyk K."/>
            <person name="Murdoch R.W."/>
            <person name="Higgins S."/>
            <person name="Loffler F."/>
        </authorList>
    </citation>
    <scope>NUCLEOTIDE SEQUENCE</scope>
</reference>
<organism evidence="2">
    <name type="scientific">bioreactor metagenome</name>
    <dbReference type="NCBI Taxonomy" id="1076179"/>
    <lineage>
        <taxon>unclassified sequences</taxon>
        <taxon>metagenomes</taxon>
        <taxon>ecological metagenomes</taxon>
    </lineage>
</organism>
<accession>A0A645F5D5</accession>
<protein>
    <submittedName>
        <fullName evidence="2">Uncharacterized protein</fullName>
    </submittedName>
</protein>
<sequence>MRRNHHGGDVFAIIHRNSPESAFSGKEDRLRPAVGLPVENGADRQSGVVKPGVALFFRQGRIILDRDDQPFVAPRVAGGRRGIRRSRTGRIAYAEGNLDLGEQVFGRRALRALDSTQEQAGQSNQKQPFFHRKCSLRNSITSIAPTVRRKPAFPSRTGEIQAGRSRLTPRSRRGIRGRSARQAPAPEGRTLRS</sequence>